<dbReference type="EMBL" id="PCPP01000007">
    <property type="protein sequence ID" value="PRB80345.1"/>
    <property type="molecule type" value="Genomic_DNA"/>
</dbReference>
<dbReference type="InterPro" id="IPR000326">
    <property type="entry name" value="PAP2/HPO"/>
</dbReference>
<evidence type="ECO:0000259" key="1">
    <source>
        <dbReference type="SMART" id="SM00014"/>
    </source>
</evidence>
<organism evidence="2 5">
    <name type="scientific">Chryseobacterium culicis</name>
    <dbReference type="NCBI Taxonomy" id="680127"/>
    <lineage>
        <taxon>Bacteria</taxon>
        <taxon>Pseudomonadati</taxon>
        <taxon>Bacteroidota</taxon>
        <taxon>Flavobacteriia</taxon>
        <taxon>Flavobacteriales</taxon>
        <taxon>Weeksellaceae</taxon>
        <taxon>Chryseobacterium group</taxon>
        <taxon>Chryseobacterium</taxon>
    </lineage>
</organism>
<sequence length="461" mass="50981">MKKIALASGILLHLYCIKAQDTIPSRNLKEDLALINSGYTIQEKTPFFQKEWVKKSVAPALLFTAAAATWGQKENIREVRNRYLPNFKVKYDDYLQYAPAVAVYGLKLAGVKGRNNIGRATLSYGTSLAIMAILVNSIKYTAKVERPDGSNNNSFPSGHTAMAFTNASFLHKEYGIVNPAYSIAGYGSATITGLGRNLNNRHWVPDILAGAGIGIISTELGYFFIDKIYKNKGDNLSILSRIQGNDYPSFLALKSGIALGTTNFLRESELDDKKQNGFEGGLEGAYFFSKKWGVGADITFSSFPIKSQRIAFDDGQDFGNHELKTQSMGFLSAGIGPYLSHEFSPNWHLTLKLIGGYAATASGKVFLKGDEIDAPNHELQIAKYKPKPAFRWNTGASMTYKFNPGVGLTFYTDYNQINSTITYQFSDDVKGSEELDQELNNMIAKEKISYITLGLRLTAYF</sequence>
<proteinExistence type="predicted"/>
<reference evidence="4 5" key="1">
    <citation type="submission" date="2017-09" db="EMBL/GenBank/DDBJ databases">
        <title>Genomic, metabolic, and phenotypic characteristics of bacterial isolates from the natural microbiome of the model nematode Caenorhabditis elegans.</title>
        <authorList>
            <person name="Zimmermann J."/>
            <person name="Obeng N."/>
            <person name="Yang W."/>
            <person name="Obeng O."/>
            <person name="Kissoyan K."/>
            <person name="Pees B."/>
            <person name="Dirksen P."/>
            <person name="Hoppner M."/>
            <person name="Franke A."/>
            <person name="Rosenstiel P."/>
            <person name="Leippe M."/>
            <person name="Dierking K."/>
            <person name="Kaleta C."/>
            <person name="Schulenburg H."/>
        </authorList>
    </citation>
    <scope>NUCLEOTIDE SEQUENCE [LARGE SCALE GENOMIC DNA]</scope>
    <source>
        <strain evidence="2 5">MYb25</strain>
        <strain evidence="3 4">MYb44</strain>
    </source>
</reference>
<accession>A0A2S9CIK4</accession>
<dbReference type="Gene3D" id="1.20.144.10">
    <property type="entry name" value="Phosphatidic acid phosphatase type 2/haloperoxidase"/>
    <property type="match status" value="1"/>
</dbReference>
<comment type="caution">
    <text evidence="2">The sequence shown here is derived from an EMBL/GenBank/DDBJ whole genome shotgun (WGS) entry which is preliminary data.</text>
</comment>
<protein>
    <submittedName>
        <fullName evidence="2">Phosphatidic acid phosphatase</fullName>
    </submittedName>
</protein>
<evidence type="ECO:0000313" key="3">
    <source>
        <dbReference type="EMBL" id="PRB87418.1"/>
    </source>
</evidence>
<dbReference type="OrthoDB" id="9773582at2"/>
<dbReference type="Proteomes" id="UP000238534">
    <property type="component" value="Unassembled WGS sequence"/>
</dbReference>
<dbReference type="Proteomes" id="UP000238325">
    <property type="component" value="Unassembled WGS sequence"/>
</dbReference>
<dbReference type="InterPro" id="IPR036938">
    <property type="entry name" value="PAP2/HPO_sf"/>
</dbReference>
<dbReference type="SMART" id="SM00014">
    <property type="entry name" value="acidPPc"/>
    <property type="match status" value="1"/>
</dbReference>
<dbReference type="SUPFAM" id="SSF48317">
    <property type="entry name" value="Acid phosphatase/Vanadium-dependent haloperoxidase"/>
    <property type="match status" value="1"/>
</dbReference>
<dbReference type="RefSeq" id="WP_105684603.1">
    <property type="nucleotide sequence ID" value="NZ_JBBGZD010000007.1"/>
</dbReference>
<evidence type="ECO:0000313" key="2">
    <source>
        <dbReference type="EMBL" id="PRB80345.1"/>
    </source>
</evidence>
<feature type="domain" description="Phosphatidic acid phosphatase type 2/haloperoxidase" evidence="1">
    <location>
        <begin position="121"/>
        <end position="222"/>
    </location>
</feature>
<gene>
    <name evidence="2" type="ORF">CQ022_21880</name>
    <name evidence="3" type="ORF">CQ033_21885</name>
</gene>
<dbReference type="EMBL" id="PCPH01000009">
    <property type="protein sequence ID" value="PRB87418.1"/>
    <property type="molecule type" value="Genomic_DNA"/>
</dbReference>
<dbReference type="CDD" id="cd03394">
    <property type="entry name" value="PAP2_like_5"/>
    <property type="match status" value="1"/>
</dbReference>
<dbReference type="PANTHER" id="PTHR14969:SF13">
    <property type="entry name" value="AT30094P"/>
    <property type="match status" value="1"/>
</dbReference>
<keyword evidence="4" id="KW-1185">Reference proteome</keyword>
<evidence type="ECO:0000313" key="4">
    <source>
        <dbReference type="Proteomes" id="UP000238325"/>
    </source>
</evidence>
<dbReference type="PANTHER" id="PTHR14969">
    <property type="entry name" value="SPHINGOSINE-1-PHOSPHATE PHOSPHOHYDROLASE"/>
    <property type="match status" value="1"/>
</dbReference>
<dbReference type="Pfam" id="PF01569">
    <property type="entry name" value="PAP2"/>
    <property type="match status" value="1"/>
</dbReference>
<name>A0A2S9CIK4_CHRCI</name>
<evidence type="ECO:0000313" key="5">
    <source>
        <dbReference type="Proteomes" id="UP000238534"/>
    </source>
</evidence>
<dbReference type="AlphaFoldDB" id="A0A2S9CIK4"/>